<feature type="region of interest" description="Disordered" evidence="4">
    <location>
        <begin position="682"/>
        <end position="724"/>
    </location>
</feature>
<dbReference type="Pfam" id="PF04231">
    <property type="entry name" value="Endonuclease_1"/>
    <property type="match status" value="1"/>
</dbReference>
<dbReference type="EMBL" id="CP012154">
    <property type="protein sequence ID" value="AKS42984.1"/>
    <property type="molecule type" value="Genomic_DNA"/>
</dbReference>
<evidence type="ECO:0000313" key="7">
    <source>
        <dbReference type="Proteomes" id="UP000066624"/>
    </source>
</evidence>
<keyword evidence="3" id="KW-0378">Hydrolase</keyword>
<dbReference type="InterPro" id="IPR001322">
    <property type="entry name" value="Lamin_tail_dom"/>
</dbReference>
<organism evidence="6 7">
    <name type="scientific">Wenzhouxiangella marina</name>
    <dbReference type="NCBI Taxonomy" id="1579979"/>
    <lineage>
        <taxon>Bacteria</taxon>
        <taxon>Pseudomonadati</taxon>
        <taxon>Pseudomonadota</taxon>
        <taxon>Gammaproteobacteria</taxon>
        <taxon>Chromatiales</taxon>
        <taxon>Wenzhouxiangellaceae</taxon>
        <taxon>Wenzhouxiangella</taxon>
    </lineage>
</organism>
<dbReference type="KEGG" id="wma:WM2015_2626"/>
<gene>
    <name evidence="6" type="ORF">WM2015_2626</name>
</gene>
<evidence type="ECO:0000313" key="6">
    <source>
        <dbReference type="EMBL" id="AKS42984.1"/>
    </source>
</evidence>
<dbReference type="PANTHER" id="PTHR33607">
    <property type="entry name" value="ENDONUCLEASE-1"/>
    <property type="match status" value="1"/>
</dbReference>
<keyword evidence="6" id="KW-0269">Exonuclease</keyword>
<feature type="signal peptide" evidence="5">
    <location>
        <begin position="1"/>
        <end position="19"/>
    </location>
</feature>
<evidence type="ECO:0000256" key="2">
    <source>
        <dbReference type="ARBA" id="ARBA00022722"/>
    </source>
</evidence>
<dbReference type="GO" id="GO:0004527">
    <property type="term" value="F:exonuclease activity"/>
    <property type="evidence" value="ECO:0007669"/>
    <property type="project" value="UniProtKB-KW"/>
</dbReference>
<dbReference type="PANTHER" id="PTHR33607:SF2">
    <property type="entry name" value="ENDONUCLEASE-1"/>
    <property type="match status" value="1"/>
</dbReference>
<dbReference type="PATRIC" id="fig|1579979.3.peg.2682"/>
<dbReference type="InterPro" id="IPR007346">
    <property type="entry name" value="Endonuclease-I"/>
</dbReference>
<name>A0A0K0XZ72_9GAMM</name>
<proteinExistence type="inferred from homology"/>
<keyword evidence="6" id="KW-0255">Endonuclease</keyword>
<comment type="similarity">
    <text evidence="1">Belongs to the EndA/NucM nuclease family.</text>
</comment>
<accession>A0A0K0XZ72</accession>
<evidence type="ECO:0000256" key="3">
    <source>
        <dbReference type="ARBA" id="ARBA00022801"/>
    </source>
</evidence>
<dbReference type="RefSeq" id="WP_049726501.1">
    <property type="nucleotide sequence ID" value="NZ_CP012154.1"/>
</dbReference>
<feature type="chain" id="PRO_5044275328" evidence="5">
    <location>
        <begin position="20"/>
        <end position="1193"/>
    </location>
</feature>
<keyword evidence="2" id="KW-0540">Nuclease</keyword>
<dbReference type="Pfam" id="PF00932">
    <property type="entry name" value="LTD"/>
    <property type="match status" value="1"/>
</dbReference>
<dbReference type="AlphaFoldDB" id="A0A0K0XZ72"/>
<feature type="compositionally biased region" description="Low complexity" evidence="4">
    <location>
        <begin position="705"/>
        <end position="719"/>
    </location>
</feature>
<evidence type="ECO:0000256" key="5">
    <source>
        <dbReference type="SAM" id="SignalP"/>
    </source>
</evidence>
<keyword evidence="7" id="KW-1185">Reference proteome</keyword>
<dbReference type="Proteomes" id="UP000066624">
    <property type="component" value="Chromosome"/>
</dbReference>
<protein>
    <submittedName>
        <fullName evidence="6">Endonuclease/exonuclease/phosphatase</fullName>
    </submittedName>
</protein>
<dbReference type="GO" id="GO:0004519">
    <property type="term" value="F:endonuclease activity"/>
    <property type="evidence" value="ECO:0007669"/>
    <property type="project" value="UniProtKB-KW"/>
</dbReference>
<evidence type="ECO:0000256" key="1">
    <source>
        <dbReference type="ARBA" id="ARBA00006429"/>
    </source>
</evidence>
<dbReference type="SUPFAM" id="SSF54060">
    <property type="entry name" value="His-Me finger endonucleases"/>
    <property type="match status" value="1"/>
</dbReference>
<evidence type="ECO:0000256" key="4">
    <source>
        <dbReference type="SAM" id="MobiDB-lite"/>
    </source>
</evidence>
<dbReference type="STRING" id="1579979.WM2015_2626"/>
<reference evidence="6 7" key="1">
    <citation type="submission" date="2015-07" db="EMBL/GenBank/DDBJ databases">
        <authorList>
            <person name="Noorani M."/>
        </authorList>
    </citation>
    <scope>NUCLEOTIDE SEQUENCE [LARGE SCALE GENOMIC DNA]</scope>
    <source>
        <strain evidence="6 7">KCTC 42284</strain>
    </source>
</reference>
<dbReference type="InterPro" id="IPR044925">
    <property type="entry name" value="His-Me_finger_sf"/>
</dbReference>
<sequence>MLRLSTALLLLVLTAPLQAVVFISEYVEGSSLNKAIELYNTDSAAFDLGAANCELRGYQNGSVSVGWTVPLSGSVPAGGTYVIANSGALLPITPDATGSVDFNGDDAVEFFCDGASVDVIGQIGVDPGSEWGTGDTSTQNNTIRRLPDVCTPDANGADAFDPALEWTGFPIDTFDDLGSHTNNCGGSLVFISEYVEGSAVNKAIELYNEGPAAFDLAAASCELRGYQNGSLSVGWTVPLSGTIAVGDVHVVADTGAILPITPDTLGTLSFNGDDAVEFFCDGAPVDIIGQIGVDPGSEWGTGDTSTQNNTLRRKTGVCTPDSNGADAFDPAVEWDGFPNDTFDGLGSHTATCGADTTPPTILSVTPSTLGPTPATSIAFSVLFSEDVSDFVDLSDVTVNTSGTTTTGVVFTPNSASSYTVTVEGIGGAGTLSLTVNAAAVVDGAGNPNADTLTSADVTIDPGAGSGQPIGLLLSEIVVSPGTAEFVEIINTSADSIDLSDVYLTDATFSNGSVYYYQIVQGAGGGGGFGDFHARFPAGASIAAGERQTVALAGSTAFETAYGLSPTYELYEDGAADGIPDMREAFVGSINGQGDLSDGFNNGEVLVLYYWDGQTDLVADLDYALWGDKVEAVDKTGVSIDGPDGDAVASSYLPDTAIAQQAVIDLNAHADGASWQRVDLSEGSEVASGGNGIEGDDESSEPFRLTWGAGAPTPGTAPGGDVNPPGPSVLINEINAVDAASEEFLELFDGGVGQTNLSGLALVFYDASLQSYAAIDLDGLSTSAGGYFVAGGANTTPDVALPVALDDGAAAVALVIGDASDYPNGTPLATTAVIDAVVYDSGQADVAGLLALLEPGEPQVDEDADGTASAVSLQRCPNGSGGPRRTSTYAIVQPTPGLANNGCPIGDYYANVDPSSAASLRLTLHETIDDHLWYPYSAGTTDTWDILELADEDPNDPSRILALYENETYPKQGGGNSFYNREHTWPRSIGLGDTGTPLNNAATDAHNLRLSNINYNSDRGNKPFASCDPSQNADCTERVTVFNDGVGGMGGGYPGDSNWFTISTDGNQGSWETWEDRRGDVARTMFYMAIRYEGGSHGSTGFVEPDLELTNDRNQIQNTAGGLAYMGLLDVLKVWHAQDPVDQKEMDRNEIVFLFQGNRNPFVDHPEWVDCIWGDICPVASDAIFADRFEGPLD</sequence>
<keyword evidence="5" id="KW-0732">Signal</keyword>
<dbReference type="OrthoDB" id="9800417at2"/>